<dbReference type="Pfam" id="PF13954">
    <property type="entry name" value="PapC_N"/>
    <property type="match status" value="1"/>
</dbReference>
<keyword evidence="7" id="KW-0732">Signal</keyword>
<evidence type="ECO:0000256" key="8">
    <source>
        <dbReference type="ARBA" id="ARBA00023136"/>
    </source>
</evidence>
<keyword evidence="9" id="KW-0998">Cell outer membrane</keyword>
<dbReference type="SUPFAM" id="SSF141729">
    <property type="entry name" value="FimD N-terminal domain-like"/>
    <property type="match status" value="1"/>
</dbReference>
<gene>
    <name evidence="12" type="ORF">N0392_01695</name>
</gene>
<dbReference type="InterPro" id="IPR025949">
    <property type="entry name" value="PapC-like_C"/>
</dbReference>
<dbReference type="GO" id="GO:0015473">
    <property type="term" value="F:fimbrial usher porin activity"/>
    <property type="evidence" value="ECO:0007669"/>
    <property type="project" value="InterPro"/>
</dbReference>
<organism evidence="12 13">
    <name type="scientific">Morganella morganii</name>
    <name type="common">Proteus morganii</name>
    <dbReference type="NCBI Taxonomy" id="582"/>
    <lineage>
        <taxon>Bacteria</taxon>
        <taxon>Pseudomonadati</taxon>
        <taxon>Pseudomonadota</taxon>
        <taxon>Gammaproteobacteria</taxon>
        <taxon>Enterobacterales</taxon>
        <taxon>Morganellaceae</taxon>
        <taxon>Morganella</taxon>
    </lineage>
</organism>
<dbReference type="GO" id="GO:0009297">
    <property type="term" value="P:pilus assembly"/>
    <property type="evidence" value="ECO:0007669"/>
    <property type="project" value="InterPro"/>
</dbReference>
<evidence type="ECO:0000256" key="1">
    <source>
        <dbReference type="ARBA" id="ARBA00004571"/>
    </source>
</evidence>
<comment type="subcellular location">
    <subcellularLocation>
        <location evidence="1">Cell outer membrane</location>
        <topology evidence="1">Multi-pass membrane protein</topology>
    </subcellularLocation>
</comment>
<dbReference type="InterPro" id="IPR025885">
    <property type="entry name" value="PapC_N"/>
</dbReference>
<keyword evidence="8" id="KW-0472">Membrane</keyword>
<proteinExistence type="inferred from homology"/>
<dbReference type="Gene3D" id="3.10.20.410">
    <property type="match status" value="1"/>
</dbReference>
<dbReference type="FunFam" id="2.60.40.2610:FF:000001">
    <property type="entry name" value="Outer membrane fimbrial usher protein"/>
    <property type="match status" value="1"/>
</dbReference>
<dbReference type="Gene3D" id="2.60.40.2610">
    <property type="entry name" value="Outer membrane usher protein FimD, plug domain"/>
    <property type="match status" value="1"/>
</dbReference>
<evidence type="ECO:0000313" key="12">
    <source>
        <dbReference type="EMBL" id="MCY0788403.1"/>
    </source>
</evidence>
<evidence type="ECO:0000256" key="2">
    <source>
        <dbReference type="ARBA" id="ARBA00008064"/>
    </source>
</evidence>
<dbReference type="Pfam" id="PF00577">
    <property type="entry name" value="Usher"/>
    <property type="match status" value="1"/>
</dbReference>
<dbReference type="EMBL" id="JAPNMI010000001">
    <property type="protein sequence ID" value="MCY0788403.1"/>
    <property type="molecule type" value="Genomic_DNA"/>
</dbReference>
<dbReference type="Pfam" id="PF13953">
    <property type="entry name" value="PapC_C"/>
    <property type="match status" value="1"/>
</dbReference>
<evidence type="ECO:0000256" key="9">
    <source>
        <dbReference type="ARBA" id="ARBA00023237"/>
    </source>
</evidence>
<evidence type="ECO:0000256" key="5">
    <source>
        <dbReference type="ARBA" id="ARBA00022558"/>
    </source>
</evidence>
<evidence type="ECO:0000259" key="10">
    <source>
        <dbReference type="Pfam" id="PF13953"/>
    </source>
</evidence>
<keyword evidence="6" id="KW-0812">Transmembrane</keyword>
<dbReference type="Gene3D" id="2.60.40.2070">
    <property type="match status" value="1"/>
</dbReference>
<dbReference type="GO" id="GO:0009279">
    <property type="term" value="C:cell outer membrane"/>
    <property type="evidence" value="ECO:0007669"/>
    <property type="project" value="UniProtKB-SubCell"/>
</dbReference>
<dbReference type="InterPro" id="IPR042186">
    <property type="entry name" value="FimD_plug_dom"/>
</dbReference>
<feature type="domain" description="PapC N-terminal" evidence="11">
    <location>
        <begin position="43"/>
        <end position="191"/>
    </location>
</feature>
<name>A0A9Q4CK16_MORMO</name>
<keyword evidence="4" id="KW-1134">Transmembrane beta strand</keyword>
<evidence type="ECO:0000259" key="11">
    <source>
        <dbReference type="Pfam" id="PF13954"/>
    </source>
</evidence>
<comment type="caution">
    <text evidence="12">The sequence shown here is derived from an EMBL/GenBank/DDBJ whole genome shotgun (WGS) entry which is preliminary data.</text>
</comment>
<dbReference type="Proteomes" id="UP001076655">
    <property type="component" value="Unassembled WGS sequence"/>
</dbReference>
<dbReference type="NCBIfam" id="NF011745">
    <property type="entry name" value="PRK15198.1"/>
    <property type="match status" value="1"/>
</dbReference>
<evidence type="ECO:0000256" key="6">
    <source>
        <dbReference type="ARBA" id="ARBA00022692"/>
    </source>
</evidence>
<sequence>MQKLTLLKGLPCFKFNKIMLMLSCAMITGNIAIIKTSYAGEFFNPAFLSDNGNEVADLSRFDKGLGQAAGEYRVEVFLNGEYVATQDILFVSTEKDGKIKPGSDDTGLIPCLTTDWFKKYNIDISNAILLNDSCVDFQSTYDKSQARFDFEDQKLYIEIPQASFINNIRGYIPPSEWQDGINALLLNYGFTGSHSKDTKNDERYNNYFLNLDSGVNLGSWQLRNASTWNYTSDRRTDNSQWNNIRTYVQKAIIPLKSQLTIGDSFTENDIFDSVGFRGVKLASDDNMLPDSMRGFAPTVRGVANSNAQVTIRQNGYVIYQSYVSPGAFEIKDLYATSSSGNLDVTVKENNGTITQFTVPYSAVPMLQREGRTKYEVTAGEFRSGSSMQNSPDFWQGTISHGLSEGVTVYGGTQLSDNYRAFSAGAGKNLGEWGAISADITQANSRLPNGEHKQGQSVRFLYAKSLNELGTNFQLMGYRYSTKGYYTLSETSYRQMSGYNIRTQDGTEYKDAEIIDYHNLYYTKQGQYQVNISQQFDGYGSVYITGSHQTYWGTNETDQSLQFGYNGNWEDITYGVNWSQNKSAGLSDKDKRIAFNVSVPLSRRFGSGDAADITGSRNNIYSTYTLTRDDNNKVSQQLGISGTLLEDNNLNYNIQQGYANKGESASGSASVNYQGGYGEAGAGYNYGKNWQQVTYTVRGGVLAHQNGITLSQPLGQTNILVEAPGVKDTSVENETGVFTDWRGYAVIPNATAYRNNRVALDITTLPDNAELDNAVDYVVPVQGAIVKANFKSRIGLKAMVTLLQKNGKAVPFGAIVTDEHTGKANIVGDDGVAFMSGLPETGKLNIVWGNGADSQCTAEYHLTAGSNTPISNISARCL</sequence>
<reference evidence="12" key="1">
    <citation type="submission" date="2022-08" db="EMBL/GenBank/DDBJ databases">
        <authorList>
            <person name="Dale J.L."/>
        </authorList>
    </citation>
    <scope>NUCLEOTIDE SEQUENCE</scope>
    <source>
        <strain evidence="12">2022EL-00758</strain>
    </source>
</reference>
<evidence type="ECO:0000256" key="4">
    <source>
        <dbReference type="ARBA" id="ARBA00022452"/>
    </source>
</evidence>
<dbReference type="PANTHER" id="PTHR30451:SF21">
    <property type="entry name" value="FIMBRIAL USHER DOMAIN-CONTAINING PROTEIN YDET-RELATED"/>
    <property type="match status" value="1"/>
</dbReference>
<evidence type="ECO:0000256" key="3">
    <source>
        <dbReference type="ARBA" id="ARBA00022448"/>
    </source>
</evidence>
<keyword evidence="3" id="KW-0813">Transport</keyword>
<protein>
    <submittedName>
        <fullName evidence="12">Fimbrial biogenesis usher protein</fullName>
    </submittedName>
</protein>
<dbReference type="AlphaFoldDB" id="A0A9Q4CK16"/>
<evidence type="ECO:0000313" key="13">
    <source>
        <dbReference type="Proteomes" id="UP001076655"/>
    </source>
</evidence>
<dbReference type="InterPro" id="IPR000015">
    <property type="entry name" value="Fimb_usher"/>
</dbReference>
<keyword evidence="5" id="KW-1029">Fimbrium biogenesis</keyword>
<dbReference type="Gene3D" id="2.60.40.3110">
    <property type="match status" value="1"/>
</dbReference>
<dbReference type="InterPro" id="IPR037224">
    <property type="entry name" value="PapC_N_sf"/>
</dbReference>
<comment type="similarity">
    <text evidence="2">Belongs to the fimbrial export usher family.</text>
</comment>
<accession>A0A9Q4CK16</accession>
<feature type="domain" description="PapC-like C-terminal" evidence="10">
    <location>
        <begin position="798"/>
        <end position="862"/>
    </location>
</feature>
<dbReference type="FunFam" id="2.60.40.3110:FF:000001">
    <property type="entry name" value="Putative fimbrial outer membrane usher"/>
    <property type="match status" value="1"/>
</dbReference>
<dbReference type="NCBIfam" id="NF011740">
    <property type="entry name" value="PRK15193.1"/>
    <property type="match status" value="1"/>
</dbReference>
<evidence type="ECO:0000256" key="7">
    <source>
        <dbReference type="ARBA" id="ARBA00022729"/>
    </source>
</evidence>
<dbReference type="InterPro" id="IPR043142">
    <property type="entry name" value="PapC-like_C_sf"/>
</dbReference>
<dbReference type="PANTHER" id="PTHR30451">
    <property type="entry name" value="OUTER MEMBRANE USHER PROTEIN"/>
    <property type="match status" value="1"/>
</dbReference>